<evidence type="ECO:0000313" key="6">
    <source>
        <dbReference type="Proteomes" id="UP000199024"/>
    </source>
</evidence>
<feature type="site" description="Important for substrate specificity" evidence="4">
    <location>
        <position position="155"/>
    </location>
</feature>
<proteinExistence type="inferred from homology"/>
<evidence type="ECO:0000256" key="4">
    <source>
        <dbReference type="HAMAP-Rule" id="MF_00528"/>
    </source>
</evidence>
<feature type="site" description="Important for substrate specificity" evidence="4">
    <location>
        <position position="73"/>
    </location>
</feature>
<dbReference type="Proteomes" id="UP000199024">
    <property type="component" value="Unassembled WGS sequence"/>
</dbReference>
<dbReference type="STRING" id="474950.SAMN05421771_0632"/>
<dbReference type="HAMAP" id="MF_00528">
    <property type="entry name" value="Maf"/>
    <property type="match status" value="1"/>
</dbReference>
<dbReference type="GO" id="GO:0036218">
    <property type="term" value="F:dTTP diphosphatase activity"/>
    <property type="evidence" value="ECO:0007669"/>
    <property type="project" value="RHEA"/>
</dbReference>
<dbReference type="EMBL" id="FOZL01000001">
    <property type="protein sequence ID" value="SFS01937.1"/>
    <property type="molecule type" value="Genomic_DNA"/>
</dbReference>
<protein>
    <recommendedName>
        <fullName evidence="4">dTTP/UTP pyrophosphatase</fullName>
        <shortName evidence="4">dTTPase/UTPase</shortName>
        <ecNumber evidence="4">3.6.1.9</ecNumber>
    </recommendedName>
    <alternativeName>
        <fullName evidence="4">Nucleoside triphosphate pyrophosphatase</fullName>
    </alternativeName>
    <alternativeName>
        <fullName evidence="4">Nucleotide pyrophosphatase</fullName>
        <shortName evidence="4">Nucleotide PPase</shortName>
    </alternativeName>
</protein>
<dbReference type="GO" id="GO:0036221">
    <property type="term" value="F:UTP diphosphatase activity"/>
    <property type="evidence" value="ECO:0007669"/>
    <property type="project" value="RHEA"/>
</dbReference>
<keyword evidence="3 4" id="KW-0546">Nucleotide metabolism</keyword>
<comment type="caution">
    <text evidence="4">Lacks conserved residue(s) required for the propagation of feature annotation.</text>
</comment>
<evidence type="ECO:0000256" key="1">
    <source>
        <dbReference type="ARBA" id="ARBA00001968"/>
    </source>
</evidence>
<dbReference type="OrthoDB" id="9807767at2"/>
<dbReference type="EC" id="3.6.1.9" evidence="4"/>
<evidence type="ECO:0000313" key="5">
    <source>
        <dbReference type="EMBL" id="SFS01937.1"/>
    </source>
</evidence>
<dbReference type="NCBIfam" id="TIGR00172">
    <property type="entry name" value="maf"/>
    <property type="match status" value="1"/>
</dbReference>
<accession>A0A1I6LES1</accession>
<dbReference type="Gene3D" id="3.90.950.10">
    <property type="match status" value="1"/>
</dbReference>
<feature type="site" description="Important for substrate specificity" evidence="4">
    <location>
        <position position="12"/>
    </location>
</feature>
<feature type="active site" description="Proton acceptor" evidence="4">
    <location>
        <position position="72"/>
    </location>
</feature>
<dbReference type="GO" id="GO:0009117">
    <property type="term" value="P:nucleotide metabolic process"/>
    <property type="evidence" value="ECO:0007669"/>
    <property type="project" value="UniProtKB-KW"/>
</dbReference>
<evidence type="ECO:0000256" key="3">
    <source>
        <dbReference type="ARBA" id="ARBA00023080"/>
    </source>
</evidence>
<comment type="similarity">
    <text evidence="4">Belongs to the Maf family. YhdE subfamily.</text>
</comment>
<keyword evidence="6" id="KW-1185">Reference proteome</keyword>
<organism evidence="5 6">
    <name type="scientific">Granulicella pectinivorans</name>
    <dbReference type="NCBI Taxonomy" id="474950"/>
    <lineage>
        <taxon>Bacteria</taxon>
        <taxon>Pseudomonadati</taxon>
        <taxon>Acidobacteriota</taxon>
        <taxon>Terriglobia</taxon>
        <taxon>Terriglobales</taxon>
        <taxon>Acidobacteriaceae</taxon>
        <taxon>Granulicella</taxon>
    </lineage>
</organism>
<name>A0A1I6LES1_9BACT</name>
<dbReference type="Pfam" id="PF02545">
    <property type="entry name" value="Maf"/>
    <property type="match status" value="1"/>
</dbReference>
<dbReference type="SUPFAM" id="SSF52972">
    <property type="entry name" value="ITPase-like"/>
    <property type="match status" value="1"/>
</dbReference>
<dbReference type="CDD" id="cd00555">
    <property type="entry name" value="Maf"/>
    <property type="match status" value="1"/>
</dbReference>
<comment type="subcellular location">
    <subcellularLocation>
        <location evidence="4">Cytoplasm</location>
    </subcellularLocation>
</comment>
<comment type="catalytic activity">
    <reaction evidence="4">
        <text>dTTP + H2O = dTMP + diphosphate + H(+)</text>
        <dbReference type="Rhea" id="RHEA:28534"/>
        <dbReference type="ChEBI" id="CHEBI:15377"/>
        <dbReference type="ChEBI" id="CHEBI:15378"/>
        <dbReference type="ChEBI" id="CHEBI:33019"/>
        <dbReference type="ChEBI" id="CHEBI:37568"/>
        <dbReference type="ChEBI" id="CHEBI:63528"/>
        <dbReference type="EC" id="3.6.1.9"/>
    </reaction>
</comment>
<dbReference type="PIRSF" id="PIRSF006305">
    <property type="entry name" value="Maf"/>
    <property type="match status" value="1"/>
</dbReference>
<comment type="cofactor">
    <cofactor evidence="1 4">
        <name>a divalent metal cation</name>
        <dbReference type="ChEBI" id="CHEBI:60240"/>
    </cofactor>
</comment>
<dbReference type="InterPro" id="IPR003697">
    <property type="entry name" value="Maf-like"/>
</dbReference>
<keyword evidence="4" id="KW-0963">Cytoplasm</keyword>
<reference evidence="5 6" key="1">
    <citation type="submission" date="2016-10" db="EMBL/GenBank/DDBJ databases">
        <authorList>
            <person name="de Groot N.N."/>
        </authorList>
    </citation>
    <scope>NUCLEOTIDE SEQUENCE [LARGE SCALE GENOMIC DNA]</scope>
    <source>
        <strain evidence="5 6">DSM 21001</strain>
    </source>
</reference>
<gene>
    <name evidence="5" type="ORF">SAMN05421771_0632</name>
</gene>
<dbReference type="GO" id="GO:0005737">
    <property type="term" value="C:cytoplasm"/>
    <property type="evidence" value="ECO:0007669"/>
    <property type="project" value="UniProtKB-SubCell"/>
</dbReference>
<keyword evidence="2 4" id="KW-0378">Hydrolase</keyword>
<dbReference type="PANTHER" id="PTHR43213">
    <property type="entry name" value="BIFUNCTIONAL DTTP/UTP PYROPHOSPHATASE/METHYLTRANSFERASE PROTEIN-RELATED"/>
    <property type="match status" value="1"/>
</dbReference>
<dbReference type="AlphaFoldDB" id="A0A1I6LES1"/>
<comment type="function">
    <text evidence="4">Nucleoside triphosphate pyrophosphatase that hydrolyzes dTTP and UTP. May have a dual role in cell division arrest and in preventing the incorporation of modified nucleotides into cellular nucleic acids.</text>
</comment>
<sequence length="205" mass="21719">MRMIVLASGSPRRKELLAQAGLEFVVETSDVPEDLLAGELPADYVSRLAEEKARAVFARRGGGEDLMVIGADTCVLSGSEILGKPANRADAERMLGALSGRTHQVLTGVAVVSEAGAQVAVEITQVTFDVIPPSEMAAYLDTDHPMDKAGAYGIQGYAARWIPRIEGCYFNVMGLPIARTISLIGLAKDKLAKPPLDPEATVNVA</sequence>
<dbReference type="PANTHER" id="PTHR43213:SF5">
    <property type="entry name" value="BIFUNCTIONAL DTTP_UTP PYROPHOSPHATASE_METHYLTRANSFERASE PROTEIN-RELATED"/>
    <property type="match status" value="1"/>
</dbReference>
<evidence type="ECO:0000256" key="2">
    <source>
        <dbReference type="ARBA" id="ARBA00022801"/>
    </source>
</evidence>
<dbReference type="InterPro" id="IPR029001">
    <property type="entry name" value="ITPase-like_fam"/>
</dbReference>
<comment type="catalytic activity">
    <reaction evidence="4">
        <text>UTP + H2O = UMP + diphosphate + H(+)</text>
        <dbReference type="Rhea" id="RHEA:29395"/>
        <dbReference type="ChEBI" id="CHEBI:15377"/>
        <dbReference type="ChEBI" id="CHEBI:15378"/>
        <dbReference type="ChEBI" id="CHEBI:33019"/>
        <dbReference type="ChEBI" id="CHEBI:46398"/>
        <dbReference type="ChEBI" id="CHEBI:57865"/>
        <dbReference type="EC" id="3.6.1.9"/>
    </reaction>
</comment>